<organism evidence="1 2">
    <name type="scientific">Araneus ventricosus</name>
    <name type="common">Orbweaver spider</name>
    <name type="synonym">Epeira ventricosa</name>
    <dbReference type="NCBI Taxonomy" id="182803"/>
    <lineage>
        <taxon>Eukaryota</taxon>
        <taxon>Metazoa</taxon>
        <taxon>Ecdysozoa</taxon>
        <taxon>Arthropoda</taxon>
        <taxon>Chelicerata</taxon>
        <taxon>Arachnida</taxon>
        <taxon>Araneae</taxon>
        <taxon>Araneomorphae</taxon>
        <taxon>Entelegynae</taxon>
        <taxon>Araneoidea</taxon>
        <taxon>Araneidae</taxon>
        <taxon>Araneus</taxon>
    </lineage>
</organism>
<keyword evidence="2" id="KW-1185">Reference proteome</keyword>
<protein>
    <submittedName>
        <fullName evidence="1">Uncharacterized protein</fullName>
    </submittedName>
</protein>
<proteinExistence type="predicted"/>
<dbReference type="Proteomes" id="UP000499080">
    <property type="component" value="Unassembled WGS sequence"/>
</dbReference>
<dbReference type="EMBL" id="BGPR01008965">
    <property type="protein sequence ID" value="GBN37136.1"/>
    <property type="molecule type" value="Genomic_DNA"/>
</dbReference>
<sequence length="99" mass="11239">MGPRYTTFPYSSMRPTRKIAEGKIENVSGYPRLDSKTLFNILAGFIRATLYCSSVTKNPALPKVFCSPAFPSYCENNFSKQASDLFRSRRFRRGGKRKG</sequence>
<accession>A0A4Y2NHC7</accession>
<dbReference type="AlphaFoldDB" id="A0A4Y2NHC7"/>
<evidence type="ECO:0000313" key="1">
    <source>
        <dbReference type="EMBL" id="GBN37136.1"/>
    </source>
</evidence>
<gene>
    <name evidence="1" type="ORF">AVEN_132368_1</name>
</gene>
<comment type="caution">
    <text evidence="1">The sequence shown here is derived from an EMBL/GenBank/DDBJ whole genome shotgun (WGS) entry which is preliminary data.</text>
</comment>
<evidence type="ECO:0000313" key="2">
    <source>
        <dbReference type="Proteomes" id="UP000499080"/>
    </source>
</evidence>
<name>A0A4Y2NHC7_ARAVE</name>
<reference evidence="1 2" key="1">
    <citation type="journal article" date="2019" name="Sci. Rep.">
        <title>Orb-weaving spider Araneus ventricosus genome elucidates the spidroin gene catalogue.</title>
        <authorList>
            <person name="Kono N."/>
            <person name="Nakamura H."/>
            <person name="Ohtoshi R."/>
            <person name="Moran D.A.P."/>
            <person name="Shinohara A."/>
            <person name="Yoshida Y."/>
            <person name="Fujiwara M."/>
            <person name="Mori M."/>
            <person name="Tomita M."/>
            <person name="Arakawa K."/>
        </authorList>
    </citation>
    <scope>NUCLEOTIDE SEQUENCE [LARGE SCALE GENOMIC DNA]</scope>
</reference>